<accession>A0AB73T8T9</accession>
<keyword evidence="4" id="KW-1185">Reference proteome</keyword>
<evidence type="ECO:0000256" key="1">
    <source>
        <dbReference type="ARBA" id="ARBA00022980"/>
    </source>
</evidence>
<dbReference type="SUPFAM" id="SSF50104">
    <property type="entry name" value="Translation proteins SH3-like domain"/>
    <property type="match status" value="1"/>
</dbReference>
<proteinExistence type="predicted"/>
<dbReference type="EMBL" id="QGGY01000002">
    <property type="protein sequence ID" value="PWJ78228.1"/>
    <property type="molecule type" value="Genomic_DNA"/>
</dbReference>
<organism evidence="3 4">
    <name type="scientific">Murimonas intestini</name>
    <dbReference type="NCBI Taxonomy" id="1337051"/>
    <lineage>
        <taxon>Bacteria</taxon>
        <taxon>Bacillati</taxon>
        <taxon>Bacillota</taxon>
        <taxon>Clostridia</taxon>
        <taxon>Lachnospirales</taxon>
        <taxon>Lachnospiraceae</taxon>
        <taxon>Murimonas</taxon>
    </lineage>
</organism>
<evidence type="ECO:0008006" key="5">
    <source>
        <dbReference type="Google" id="ProtNLM"/>
    </source>
</evidence>
<evidence type="ECO:0000313" key="3">
    <source>
        <dbReference type="EMBL" id="PWJ78228.1"/>
    </source>
</evidence>
<sequence>MERVQAGMAAISMAGHDRGHLYLILKLEGDYAYLADGRLRTAERPKKKKLMHMQVIKSVPEGSRDSIDREYKNEEIKRILKSLKMTNSIQEV</sequence>
<dbReference type="InterPro" id="IPR041985">
    <property type="entry name" value="Ribosomal_eL14_KOW"/>
</dbReference>
<dbReference type="InterPro" id="IPR008991">
    <property type="entry name" value="Translation_prot_SH3-like_sf"/>
</dbReference>
<keyword evidence="2" id="KW-0687">Ribonucleoprotein</keyword>
<dbReference type="GO" id="GO:1990904">
    <property type="term" value="C:ribonucleoprotein complex"/>
    <property type="evidence" value="ECO:0007669"/>
    <property type="project" value="UniProtKB-KW"/>
</dbReference>
<dbReference type="AlphaFoldDB" id="A0AB73T8T9"/>
<dbReference type="Proteomes" id="UP000245412">
    <property type="component" value="Unassembled WGS sequence"/>
</dbReference>
<dbReference type="CDD" id="cd06088">
    <property type="entry name" value="KOW_RPL14"/>
    <property type="match status" value="1"/>
</dbReference>
<evidence type="ECO:0000256" key="2">
    <source>
        <dbReference type="ARBA" id="ARBA00023274"/>
    </source>
</evidence>
<dbReference type="GO" id="GO:0005840">
    <property type="term" value="C:ribosome"/>
    <property type="evidence" value="ECO:0007669"/>
    <property type="project" value="UniProtKB-KW"/>
</dbReference>
<dbReference type="RefSeq" id="WP_109625156.1">
    <property type="nucleotide sequence ID" value="NZ_JANKBI010000005.1"/>
</dbReference>
<evidence type="ECO:0000313" key="4">
    <source>
        <dbReference type="Proteomes" id="UP000245412"/>
    </source>
</evidence>
<protein>
    <recommendedName>
        <fullName evidence="5">RNA-binding protein</fullName>
    </recommendedName>
</protein>
<reference evidence="3 4" key="1">
    <citation type="submission" date="2018-05" db="EMBL/GenBank/DDBJ databases">
        <authorList>
            <person name="Goeker M."/>
            <person name="Huntemann M."/>
            <person name="Clum A."/>
            <person name="Pillay M."/>
            <person name="Palaniappan K."/>
            <person name="Varghese N."/>
            <person name="Mikhailova N."/>
            <person name="Stamatis D."/>
            <person name="Reddy T."/>
            <person name="Daum C."/>
            <person name="Shapiro N."/>
            <person name="Ivanova N."/>
            <person name="Kyrpides N."/>
            <person name="Woyke T."/>
        </authorList>
    </citation>
    <scope>NUCLEOTIDE SEQUENCE [LARGE SCALE GENOMIC DNA]</scope>
    <source>
        <strain evidence="3 4">DSM 26524</strain>
    </source>
</reference>
<comment type="caution">
    <text evidence="3">The sequence shown here is derived from an EMBL/GenBank/DDBJ whole genome shotgun (WGS) entry which is preliminary data.</text>
</comment>
<keyword evidence="1" id="KW-0689">Ribosomal protein</keyword>
<name>A0AB73T8T9_9FIRM</name>
<gene>
    <name evidence="3" type="ORF">C7383_102364</name>
</gene>